<dbReference type="GO" id="GO:0016618">
    <property type="term" value="F:hydroxypyruvate reductase [NAD(P)H] activity"/>
    <property type="evidence" value="ECO:0007669"/>
    <property type="project" value="TreeGrafter"/>
</dbReference>
<evidence type="ECO:0000256" key="2">
    <source>
        <dbReference type="ARBA" id="ARBA00023027"/>
    </source>
</evidence>
<keyword evidence="5" id="KW-1185">Reference proteome</keyword>
<dbReference type="CDD" id="cd12159">
    <property type="entry name" value="2-Hacid_dh_2"/>
    <property type="match status" value="1"/>
</dbReference>
<organism evidence="4 5">
    <name type="scientific">Corynebacterium tapiri</name>
    <dbReference type="NCBI Taxonomy" id="1448266"/>
    <lineage>
        <taxon>Bacteria</taxon>
        <taxon>Bacillati</taxon>
        <taxon>Actinomycetota</taxon>
        <taxon>Actinomycetes</taxon>
        <taxon>Mycobacteriales</taxon>
        <taxon>Corynebacteriaceae</taxon>
        <taxon>Corynebacterium</taxon>
    </lineage>
</organism>
<dbReference type="InterPro" id="IPR029753">
    <property type="entry name" value="D-isomer_DH_CS"/>
</dbReference>
<evidence type="ECO:0000259" key="3">
    <source>
        <dbReference type="Pfam" id="PF02826"/>
    </source>
</evidence>
<evidence type="ECO:0000313" key="4">
    <source>
        <dbReference type="EMBL" id="TNL96633.1"/>
    </source>
</evidence>
<dbReference type="InterPro" id="IPR006140">
    <property type="entry name" value="D-isomer_DH_NAD-bd"/>
</dbReference>
<keyword evidence="2" id="KW-0520">NAD</keyword>
<dbReference type="Pfam" id="PF02826">
    <property type="entry name" value="2-Hacid_dh_C"/>
    <property type="match status" value="1"/>
</dbReference>
<keyword evidence="1" id="KW-0560">Oxidoreductase</keyword>
<dbReference type="SUPFAM" id="SSF51735">
    <property type="entry name" value="NAD(P)-binding Rossmann-fold domains"/>
    <property type="match status" value="1"/>
</dbReference>
<sequence>MKFTMLPKPWPKVIAEVEAGGHSYTESLEDAEFLVFSGGPDEFPSTLPEGIEFVQYTFAGVEHLIEAGVLDDSVRWTNAGGVYGKPVAEVALGLIIGQMHLFKIPARNDDFARREISHRQNWLFNGKRVLLIGGGGIARELITLLKPFDVTTTVLNRSGNPVEGAGQVRTIEHLHDELPKADVVVLTTPLTEQTRHMISTQELELMPEDSLLVNVGRGPLVDTDALVQALNSGSIGGAAMDVTDPEPLPQGHPLWAMDNVLISPHIAAPANIAKELIGPVIVSNADACARGERMPTEVDAQAGY</sequence>
<dbReference type="EMBL" id="VDHJ01000010">
    <property type="protein sequence ID" value="TNL96633.1"/>
    <property type="molecule type" value="Genomic_DNA"/>
</dbReference>
<dbReference type="GO" id="GO:0051287">
    <property type="term" value="F:NAD binding"/>
    <property type="evidence" value="ECO:0007669"/>
    <property type="project" value="InterPro"/>
</dbReference>
<evidence type="ECO:0000313" key="5">
    <source>
        <dbReference type="Proteomes" id="UP000312032"/>
    </source>
</evidence>
<dbReference type="GO" id="GO:0030267">
    <property type="term" value="F:glyoxylate reductase (NADPH) activity"/>
    <property type="evidence" value="ECO:0007669"/>
    <property type="project" value="TreeGrafter"/>
</dbReference>
<accession>A0A5C4U423</accession>
<dbReference type="RefSeq" id="WP_139465987.1">
    <property type="nucleotide sequence ID" value="NZ_VDHJ01000010.1"/>
</dbReference>
<dbReference type="PANTHER" id="PTHR10996">
    <property type="entry name" value="2-HYDROXYACID DEHYDROGENASE-RELATED"/>
    <property type="match status" value="1"/>
</dbReference>
<gene>
    <name evidence="4" type="ORF">FHE74_08015</name>
</gene>
<comment type="caution">
    <text evidence="4">The sequence shown here is derived from an EMBL/GenBank/DDBJ whole genome shotgun (WGS) entry which is preliminary data.</text>
</comment>
<evidence type="ECO:0000256" key="1">
    <source>
        <dbReference type="ARBA" id="ARBA00023002"/>
    </source>
</evidence>
<dbReference type="InterPro" id="IPR050223">
    <property type="entry name" value="D-isomer_2-hydroxyacid_DH"/>
</dbReference>
<name>A0A5C4U423_9CORY</name>
<dbReference type="PANTHER" id="PTHR10996:SF178">
    <property type="entry name" value="2-HYDROXYACID DEHYDROGENASE YGL185C-RELATED"/>
    <property type="match status" value="1"/>
</dbReference>
<dbReference type="GO" id="GO:0005829">
    <property type="term" value="C:cytosol"/>
    <property type="evidence" value="ECO:0007669"/>
    <property type="project" value="TreeGrafter"/>
</dbReference>
<proteinExistence type="predicted"/>
<dbReference type="InterPro" id="IPR036291">
    <property type="entry name" value="NAD(P)-bd_dom_sf"/>
</dbReference>
<dbReference type="OrthoDB" id="4324715at2"/>
<dbReference type="AlphaFoldDB" id="A0A5C4U423"/>
<dbReference type="PROSITE" id="PS00671">
    <property type="entry name" value="D_2_HYDROXYACID_DH_3"/>
    <property type="match status" value="1"/>
</dbReference>
<protein>
    <recommendedName>
        <fullName evidence="3">D-isomer specific 2-hydroxyacid dehydrogenase NAD-binding domain-containing protein</fullName>
    </recommendedName>
</protein>
<feature type="domain" description="D-isomer specific 2-hydroxyacid dehydrogenase NAD-binding" evidence="3">
    <location>
        <begin position="117"/>
        <end position="267"/>
    </location>
</feature>
<dbReference type="Proteomes" id="UP000312032">
    <property type="component" value="Unassembled WGS sequence"/>
</dbReference>
<reference evidence="4 5" key="1">
    <citation type="submission" date="2019-06" db="EMBL/GenBank/DDBJ databases">
        <authorList>
            <person name="Li J."/>
        </authorList>
    </citation>
    <scope>NUCLEOTIDE SEQUENCE [LARGE SCALE GENOMIC DNA]</scope>
    <source>
        <strain evidence="4 5">LMG 28165</strain>
    </source>
</reference>
<dbReference type="Gene3D" id="3.40.50.720">
    <property type="entry name" value="NAD(P)-binding Rossmann-like Domain"/>
    <property type="match status" value="2"/>
</dbReference>